<feature type="transmembrane region" description="Helical" evidence="6">
    <location>
        <begin position="403"/>
        <end position="420"/>
    </location>
</feature>
<organism evidence="7 8">
    <name type="scientific">Solirubrobacter ginsenosidimutans</name>
    <dbReference type="NCBI Taxonomy" id="490573"/>
    <lineage>
        <taxon>Bacteria</taxon>
        <taxon>Bacillati</taxon>
        <taxon>Actinomycetota</taxon>
        <taxon>Thermoleophilia</taxon>
        <taxon>Solirubrobacterales</taxon>
        <taxon>Solirubrobacteraceae</taxon>
        <taxon>Solirubrobacter</taxon>
    </lineage>
</organism>
<name>A0A9X3N3M5_9ACTN</name>
<feature type="transmembrane region" description="Helical" evidence="6">
    <location>
        <begin position="153"/>
        <end position="176"/>
    </location>
</feature>
<evidence type="ECO:0008006" key="9">
    <source>
        <dbReference type="Google" id="ProtNLM"/>
    </source>
</evidence>
<feature type="transmembrane region" description="Helical" evidence="6">
    <location>
        <begin position="121"/>
        <end position="141"/>
    </location>
</feature>
<keyword evidence="8" id="KW-1185">Reference proteome</keyword>
<feature type="transmembrane region" description="Helical" evidence="6">
    <location>
        <begin position="371"/>
        <end position="391"/>
    </location>
</feature>
<dbReference type="InterPro" id="IPR050833">
    <property type="entry name" value="Poly_Biosynth_Transport"/>
</dbReference>
<keyword evidence="3 6" id="KW-0812">Transmembrane</keyword>
<dbReference type="Proteomes" id="UP001149140">
    <property type="component" value="Unassembled WGS sequence"/>
</dbReference>
<dbReference type="EMBL" id="JAPDOD010000059">
    <property type="protein sequence ID" value="MDA0166132.1"/>
    <property type="molecule type" value="Genomic_DNA"/>
</dbReference>
<comment type="subcellular location">
    <subcellularLocation>
        <location evidence="1">Cell membrane</location>
        <topology evidence="1">Multi-pass membrane protein</topology>
    </subcellularLocation>
</comment>
<evidence type="ECO:0000256" key="4">
    <source>
        <dbReference type="ARBA" id="ARBA00022989"/>
    </source>
</evidence>
<keyword evidence="2" id="KW-1003">Cell membrane</keyword>
<feature type="transmembrane region" description="Helical" evidence="6">
    <location>
        <begin position="47"/>
        <end position="66"/>
    </location>
</feature>
<evidence type="ECO:0000313" key="7">
    <source>
        <dbReference type="EMBL" id="MDA0166132.1"/>
    </source>
</evidence>
<dbReference type="AlphaFoldDB" id="A0A9X3N3M5"/>
<reference evidence="7" key="1">
    <citation type="submission" date="2022-10" db="EMBL/GenBank/DDBJ databases">
        <title>The WGS of Solirubrobacter ginsenosidimutans DSM 21036.</title>
        <authorList>
            <person name="Jiang Z."/>
        </authorList>
    </citation>
    <scope>NUCLEOTIDE SEQUENCE</scope>
    <source>
        <strain evidence="7">DSM 21036</strain>
    </source>
</reference>
<dbReference type="RefSeq" id="WP_270045393.1">
    <property type="nucleotide sequence ID" value="NZ_JAPDOD010000059.1"/>
</dbReference>
<feature type="transmembrane region" description="Helical" evidence="6">
    <location>
        <begin position="87"/>
        <end position="109"/>
    </location>
</feature>
<evidence type="ECO:0000313" key="8">
    <source>
        <dbReference type="Proteomes" id="UP001149140"/>
    </source>
</evidence>
<comment type="caution">
    <text evidence="7">The sequence shown here is derived from an EMBL/GenBank/DDBJ whole genome shotgun (WGS) entry which is preliminary data.</text>
</comment>
<evidence type="ECO:0000256" key="1">
    <source>
        <dbReference type="ARBA" id="ARBA00004651"/>
    </source>
</evidence>
<dbReference type="GO" id="GO:0005886">
    <property type="term" value="C:plasma membrane"/>
    <property type="evidence" value="ECO:0007669"/>
    <property type="project" value="UniProtKB-SubCell"/>
</dbReference>
<feature type="transmembrane region" description="Helical" evidence="6">
    <location>
        <begin position="182"/>
        <end position="203"/>
    </location>
</feature>
<keyword evidence="4 6" id="KW-1133">Transmembrane helix</keyword>
<gene>
    <name evidence="7" type="ORF">OM076_38060</name>
</gene>
<keyword evidence="5 6" id="KW-0472">Membrane</keyword>
<feature type="transmembrane region" description="Helical" evidence="6">
    <location>
        <begin position="306"/>
        <end position="334"/>
    </location>
</feature>
<evidence type="ECO:0000256" key="5">
    <source>
        <dbReference type="ARBA" id="ARBA00023136"/>
    </source>
</evidence>
<dbReference type="PANTHER" id="PTHR30250">
    <property type="entry name" value="PST FAMILY PREDICTED COLANIC ACID TRANSPORTER"/>
    <property type="match status" value="1"/>
</dbReference>
<accession>A0A9X3N3M5</accession>
<evidence type="ECO:0000256" key="2">
    <source>
        <dbReference type="ARBA" id="ARBA00022475"/>
    </source>
</evidence>
<proteinExistence type="predicted"/>
<protein>
    <recommendedName>
        <fullName evidence="9">Polysaccharide biosynthesis protein</fullName>
    </recommendedName>
</protein>
<sequence>MSATQEKRSGYGAGAKILSIGIASTGVVTFAYFSVASYALNDVDYKSISLLWSVLFVIVSVIYRPIEQLLSRTIADRRARGLHTGHPLRTPLLIQAGFALAFLVIALALKGPIQDDLFDGSAALYWVLVVAVLAYAASYFARGWLAGHQWFGFYGGLVFMEASSRLLFAVAVAIGIASGQTAVAMGMAAAPFVSLVVVPWAFARRPKVAAAEPESDEEVLDLARGGRFAVAVLCIMLAEQTLLNGGVLAADINATDAAVAGYVFNALLIARAPLQLFQAVQGSLLPHLAGLEATEGRADFNKAIKITILAIAGFAGAVALGLLILGPFAMSILFDDNATYGRLGLAAVAIGMGAHLAAGTLNQAALARDHAGLAAAAWLVSAAVFVAWMLLDVVSDALTRAEVGYLGAASLLCALLAVVYRRPDAPPATAT</sequence>
<evidence type="ECO:0000256" key="3">
    <source>
        <dbReference type="ARBA" id="ARBA00022692"/>
    </source>
</evidence>
<evidence type="ECO:0000256" key="6">
    <source>
        <dbReference type="SAM" id="Phobius"/>
    </source>
</evidence>
<feature type="transmembrane region" description="Helical" evidence="6">
    <location>
        <begin position="12"/>
        <end position="35"/>
    </location>
</feature>
<feature type="transmembrane region" description="Helical" evidence="6">
    <location>
        <begin position="340"/>
        <end position="359"/>
    </location>
</feature>
<dbReference type="PANTHER" id="PTHR30250:SF11">
    <property type="entry name" value="O-ANTIGEN TRANSPORTER-RELATED"/>
    <property type="match status" value="1"/>
</dbReference>